<dbReference type="OrthoDB" id="594147at2"/>
<accession>A0A1X7JS86</accession>
<organism evidence="2 3">
    <name type="scientific">Sphingobacterium psychroaquaticum</name>
    <dbReference type="NCBI Taxonomy" id="561061"/>
    <lineage>
        <taxon>Bacteria</taxon>
        <taxon>Pseudomonadati</taxon>
        <taxon>Bacteroidota</taxon>
        <taxon>Sphingobacteriia</taxon>
        <taxon>Sphingobacteriales</taxon>
        <taxon>Sphingobacteriaceae</taxon>
        <taxon>Sphingobacterium</taxon>
    </lineage>
</organism>
<sequence length="365" mass="41071">MRASTLYICLLLLVVAVFVSLPLIKVPITTAARGSIRAADENTAVISLVAGRVVKSNLSRNNQLVQQGDTLLVVTTEGLQNKQSNQNQLLGEIKAQVSDLNHLLAGRYNQISTGQYRQELYAMQGKMAEVETQLNLSERERDRNKQLFERRVISQAEYDKSHYAYEQIRKQFQSIPIQQAAIWQGKKQELEQRLTTMQGDIQDLSIESQNYVVTAAATGRLTNFKGLQAGGQVVQGQHLGDLSPDHDLIAECLVLPKDIGFIHPGQAVRLQMDTYNYNQWGMVEAVVLDIDPNVSVADQAEPFFKVRCQLKQDVLTLRNGYQAKIGKGNSFVARFYLLDRTLWQLLFDRVDDWFNPALGNTSSNK</sequence>
<dbReference type="STRING" id="561061.SAMN05660862_2140"/>
<name>A0A1X7JS86_9SPHI</name>
<dbReference type="Gene3D" id="1.10.287.470">
    <property type="entry name" value="Helix hairpin bin"/>
    <property type="match status" value="1"/>
</dbReference>
<dbReference type="EMBL" id="FXAU01000003">
    <property type="protein sequence ID" value="SMG31207.1"/>
    <property type="molecule type" value="Genomic_DNA"/>
</dbReference>
<gene>
    <name evidence="2" type="ORF">SAMN05660862_2140</name>
</gene>
<dbReference type="Proteomes" id="UP000192980">
    <property type="component" value="Unassembled WGS sequence"/>
</dbReference>
<dbReference type="Pfam" id="PF26002">
    <property type="entry name" value="Beta-barrel_AprE"/>
    <property type="match status" value="1"/>
</dbReference>
<feature type="domain" description="AprE-like beta-barrel" evidence="1">
    <location>
        <begin position="248"/>
        <end position="322"/>
    </location>
</feature>
<proteinExistence type="predicted"/>
<protein>
    <submittedName>
        <fullName evidence="2">HlyD family secretion protein</fullName>
    </submittedName>
</protein>
<evidence type="ECO:0000313" key="2">
    <source>
        <dbReference type="EMBL" id="SMG31207.1"/>
    </source>
</evidence>
<dbReference type="PANTHER" id="PTHR30386:SF28">
    <property type="entry name" value="EXPORTED PROTEIN"/>
    <property type="match status" value="1"/>
</dbReference>
<dbReference type="Gene3D" id="2.40.30.170">
    <property type="match status" value="1"/>
</dbReference>
<evidence type="ECO:0000259" key="1">
    <source>
        <dbReference type="Pfam" id="PF26002"/>
    </source>
</evidence>
<dbReference type="RefSeq" id="WP_085472868.1">
    <property type="nucleotide sequence ID" value="NZ_CP038029.1"/>
</dbReference>
<dbReference type="AlphaFoldDB" id="A0A1X7JS86"/>
<dbReference type="PANTHER" id="PTHR30386">
    <property type="entry name" value="MEMBRANE FUSION SUBUNIT OF EMRAB-TOLC MULTIDRUG EFFLUX PUMP"/>
    <property type="match status" value="1"/>
</dbReference>
<dbReference type="InterPro" id="IPR050739">
    <property type="entry name" value="MFP"/>
</dbReference>
<dbReference type="InterPro" id="IPR058982">
    <property type="entry name" value="Beta-barrel_AprE"/>
</dbReference>
<keyword evidence="3" id="KW-1185">Reference proteome</keyword>
<evidence type="ECO:0000313" key="3">
    <source>
        <dbReference type="Proteomes" id="UP000192980"/>
    </source>
</evidence>
<reference evidence="2 3" key="1">
    <citation type="submission" date="2017-04" db="EMBL/GenBank/DDBJ databases">
        <authorList>
            <person name="Afonso C.L."/>
            <person name="Miller P.J."/>
            <person name="Scott M.A."/>
            <person name="Spackman E."/>
            <person name="Goraichik I."/>
            <person name="Dimitrov K.M."/>
            <person name="Suarez D.L."/>
            <person name="Swayne D.E."/>
        </authorList>
    </citation>
    <scope>NUCLEOTIDE SEQUENCE [LARGE SCALE GENOMIC DNA]</scope>
    <source>
        <strain evidence="2 3">DSM 22418</strain>
    </source>
</reference>